<dbReference type="FunFam" id="3.40.50.720:FF:000084">
    <property type="entry name" value="Short-chain dehydrogenase reductase"/>
    <property type="match status" value="1"/>
</dbReference>
<sequence length="249" mass="26078">MYDFTDAVALITGAGSGIGQATATRFATEGAHVVVADIDTTAGQETAAEIESKGGSASFIEIDVSRPWPIEDAVNTILNEQGRLDFAINNAATGNQPAPITEIDEDEWERILDVNQKGVWAGMKYQIPALMDSGGGAIVNVASKAGIRGSPGRTPYSASKHGVVGLTRSAGLEFAGDGIRVNAVCPTIVDTPALHSLPEAEQKEIIENVPMERAAKPSEVANVITWLCSDEASFITAQSIPIDGGETQQ</sequence>
<dbReference type="NCBIfam" id="NF005559">
    <property type="entry name" value="PRK07231.1"/>
    <property type="match status" value="1"/>
</dbReference>
<dbReference type="PROSITE" id="PS00061">
    <property type="entry name" value="ADH_SHORT"/>
    <property type="match status" value="1"/>
</dbReference>
<comment type="similarity">
    <text evidence="1">Belongs to the short-chain dehydrogenases/reductases (SDR) family.</text>
</comment>
<dbReference type="Gene3D" id="3.40.50.720">
    <property type="entry name" value="NAD(P)-binding Rossmann-like Domain"/>
    <property type="match status" value="1"/>
</dbReference>
<evidence type="ECO:0000313" key="3">
    <source>
        <dbReference type="EMBL" id="SFC72341.1"/>
    </source>
</evidence>
<dbReference type="SUPFAM" id="SSF51735">
    <property type="entry name" value="NAD(P)-binding Rossmann-fold domains"/>
    <property type="match status" value="1"/>
</dbReference>
<dbReference type="Pfam" id="PF13561">
    <property type="entry name" value="adh_short_C2"/>
    <property type="match status" value="1"/>
</dbReference>
<dbReference type="Proteomes" id="UP000199161">
    <property type="component" value="Unassembled WGS sequence"/>
</dbReference>
<dbReference type="InterPro" id="IPR002347">
    <property type="entry name" value="SDR_fam"/>
</dbReference>
<dbReference type="NCBIfam" id="NF009466">
    <property type="entry name" value="PRK12826.1-2"/>
    <property type="match status" value="1"/>
</dbReference>
<dbReference type="PANTHER" id="PTHR24321">
    <property type="entry name" value="DEHYDROGENASES, SHORT CHAIN"/>
    <property type="match status" value="1"/>
</dbReference>
<dbReference type="EMBL" id="FOKW01000017">
    <property type="protein sequence ID" value="SFC72341.1"/>
    <property type="molecule type" value="Genomic_DNA"/>
</dbReference>
<keyword evidence="4" id="KW-1185">Reference proteome</keyword>
<accession>A0A1I1LH71</accession>
<dbReference type="RefSeq" id="WP_089789921.1">
    <property type="nucleotide sequence ID" value="NZ_FOKW01000017.1"/>
</dbReference>
<evidence type="ECO:0000256" key="2">
    <source>
        <dbReference type="ARBA" id="ARBA00023002"/>
    </source>
</evidence>
<name>A0A1I1LH71_NATHA</name>
<proteinExistence type="inferred from homology"/>
<reference evidence="4" key="1">
    <citation type="submission" date="2016-10" db="EMBL/GenBank/DDBJ databases">
        <authorList>
            <person name="Varghese N."/>
            <person name="Submissions S."/>
        </authorList>
    </citation>
    <scope>NUCLEOTIDE SEQUENCE [LARGE SCALE GENOMIC DNA]</scope>
    <source>
        <strain evidence="4">DSM 13078</strain>
    </source>
</reference>
<dbReference type="InterPro" id="IPR020904">
    <property type="entry name" value="Sc_DH/Rdtase_CS"/>
</dbReference>
<keyword evidence="2" id="KW-0560">Oxidoreductase</keyword>
<dbReference type="OrthoDB" id="7442at2157"/>
<organism evidence="3 4">
    <name type="scientific">Natronobacterium haloterrestre</name>
    <name type="common">Halobiforma haloterrestris</name>
    <dbReference type="NCBI Taxonomy" id="148448"/>
    <lineage>
        <taxon>Archaea</taxon>
        <taxon>Methanobacteriati</taxon>
        <taxon>Methanobacteriota</taxon>
        <taxon>Stenosarchaea group</taxon>
        <taxon>Halobacteria</taxon>
        <taxon>Halobacteriales</taxon>
        <taxon>Natrialbaceae</taxon>
        <taxon>Natronobacterium</taxon>
    </lineage>
</organism>
<evidence type="ECO:0000313" key="4">
    <source>
        <dbReference type="Proteomes" id="UP000199161"/>
    </source>
</evidence>
<dbReference type="PANTHER" id="PTHR24321:SF8">
    <property type="entry name" value="ESTRADIOL 17-BETA-DEHYDROGENASE 8-RELATED"/>
    <property type="match status" value="1"/>
</dbReference>
<dbReference type="PRINTS" id="PR00080">
    <property type="entry name" value="SDRFAMILY"/>
</dbReference>
<dbReference type="AlphaFoldDB" id="A0A1I1LH71"/>
<dbReference type="PRINTS" id="PR00081">
    <property type="entry name" value="GDHRDH"/>
</dbReference>
<dbReference type="GO" id="GO:0016491">
    <property type="term" value="F:oxidoreductase activity"/>
    <property type="evidence" value="ECO:0007669"/>
    <property type="project" value="UniProtKB-KW"/>
</dbReference>
<dbReference type="InterPro" id="IPR036291">
    <property type="entry name" value="NAD(P)-bd_dom_sf"/>
</dbReference>
<evidence type="ECO:0000256" key="1">
    <source>
        <dbReference type="ARBA" id="ARBA00006484"/>
    </source>
</evidence>
<gene>
    <name evidence="3" type="ORF">SAMN05444422_1177</name>
</gene>
<dbReference type="CDD" id="cd05233">
    <property type="entry name" value="SDR_c"/>
    <property type="match status" value="1"/>
</dbReference>
<protein>
    <submittedName>
        <fullName evidence="3">NAD(P)-dependent dehydrogenase, short-chain alcohol dehydrogenase family</fullName>
    </submittedName>
</protein>